<proteinExistence type="predicted"/>
<feature type="region of interest" description="Disordered" evidence="1">
    <location>
        <begin position="125"/>
        <end position="192"/>
    </location>
</feature>
<feature type="region of interest" description="Disordered" evidence="1">
    <location>
        <begin position="62"/>
        <end position="92"/>
    </location>
</feature>
<feature type="compositionally biased region" description="Pro residues" evidence="1">
    <location>
        <begin position="452"/>
        <end position="461"/>
    </location>
</feature>
<reference evidence="3 4" key="3">
    <citation type="journal article" date="2017" name="G3 (Bethesda)">
        <title>Comparative analysis highlights variable genome content of wheat rusts and divergence of the mating loci.</title>
        <authorList>
            <person name="Cuomo C.A."/>
            <person name="Bakkeren G."/>
            <person name="Khalil H.B."/>
            <person name="Panwar V."/>
            <person name="Joly D."/>
            <person name="Linning R."/>
            <person name="Sakthikumar S."/>
            <person name="Song X."/>
            <person name="Adiconis X."/>
            <person name="Fan L."/>
            <person name="Goldberg J.M."/>
            <person name="Levin J.Z."/>
            <person name="Young S."/>
            <person name="Zeng Q."/>
            <person name="Anikster Y."/>
            <person name="Bruce M."/>
            <person name="Wang M."/>
            <person name="Yin C."/>
            <person name="McCallum B."/>
            <person name="Szabo L.J."/>
            <person name="Hulbert S."/>
            <person name="Chen X."/>
            <person name="Fellers J.P."/>
        </authorList>
    </citation>
    <scope>NUCLEOTIDE SEQUENCE</scope>
    <source>
        <strain evidence="4">Isolate 1-1 / race 1 (BBBD)</strain>
        <strain evidence="3">isolate 1-1 / race 1 (BBBD)</strain>
    </source>
</reference>
<keyword evidence="4" id="KW-1185">Reference proteome</keyword>
<dbReference type="EMBL" id="ADAS02000162">
    <property type="protein sequence ID" value="OAV88639.1"/>
    <property type="molecule type" value="Genomic_DNA"/>
</dbReference>
<dbReference type="OrthoDB" id="2507125at2759"/>
<dbReference type="Proteomes" id="UP000005240">
    <property type="component" value="Unassembled WGS sequence"/>
</dbReference>
<feature type="region of interest" description="Disordered" evidence="1">
    <location>
        <begin position="381"/>
        <end position="412"/>
    </location>
</feature>
<dbReference type="VEuPathDB" id="FungiDB:PTTG_28965"/>
<reference evidence="3" key="4">
    <citation type="submission" date="2025-05" db="UniProtKB">
        <authorList>
            <consortium name="EnsemblFungi"/>
        </authorList>
    </citation>
    <scope>IDENTIFICATION</scope>
    <source>
        <strain evidence="3">isolate 1-1 / race 1 (BBBD)</strain>
    </source>
</reference>
<evidence type="ECO:0000313" key="3">
    <source>
        <dbReference type="EnsemblFungi" id="PTTG_28965-t43_1-p1"/>
    </source>
</evidence>
<feature type="region of interest" description="Disordered" evidence="1">
    <location>
        <begin position="1"/>
        <end position="49"/>
    </location>
</feature>
<organism evidence="2">
    <name type="scientific">Puccinia triticina (isolate 1-1 / race 1 (BBBD))</name>
    <name type="common">Brown leaf rust fungus</name>
    <dbReference type="NCBI Taxonomy" id="630390"/>
    <lineage>
        <taxon>Eukaryota</taxon>
        <taxon>Fungi</taxon>
        <taxon>Dikarya</taxon>
        <taxon>Basidiomycota</taxon>
        <taxon>Pucciniomycotina</taxon>
        <taxon>Pucciniomycetes</taxon>
        <taxon>Pucciniales</taxon>
        <taxon>Pucciniaceae</taxon>
        <taxon>Puccinia</taxon>
    </lineage>
</organism>
<sequence length="725" mass="78787">MRLNLPSLSASPPTTEHADDPLGASDYIQVDPHNHAADELDGSIDQDHEDPFQNIATPASLVPADHGFEPETATRNHPQPSPDFPQLDLSCVNSDDTDASLTSLFSFPDPLGSIDLIIPNTPPDQYHPSHWFSPPTHHQLPSSSPHSDQHTSLSSDLLDFNSSRSPSLTDADLHSHPSSFASPTSPTFPSTPGADLSHRLHLYLCGHQISHSQSLQILSNLRMNFTSHLHFPTLNPTCPTSRAPPASQPSPPLSQARFRQAVTRALSDSPPPNSHTADLIYHTSWLEINLSDLTALPVHDQHSFLSSAPETPALIIHTTASPDCFPIDWLSELSRACPAHLNLFKVLPILLDEKNTSILQALVHGFHAILGLKPNKPLAVKSSTSEPLMTCHSRPPTSLLLQQDTPESMPDRLLRPHDLAMLSAPSVAKLQQLLIPIEPSTEPDQTSLPSSSSPPPPPPPSAGNSKFLAALACLVAVAAALALVSQPQAFGHQSTMSAAESSLCVSTVERANVTPETSEQSLITKGLGDRVEPTQAPRENVNTSANDLPSTFPTVNQESTVGQKEIGGNDQSIDTAYPDQPAVSEEEFNMTGPRTILADPNETGDEQQQPGRKRFRESLRTALPLVSTRDRAARAARRLKNSSIYNASKFKTFFSVADISRSHPRFSPLELHLKPTQIKLWSTRLPPRLRKGLRNLRSHPTLCLKHLCKTSLPSSLAPSTCDIHH</sequence>
<evidence type="ECO:0000256" key="1">
    <source>
        <dbReference type="SAM" id="MobiDB-lite"/>
    </source>
</evidence>
<evidence type="ECO:0000313" key="2">
    <source>
        <dbReference type="EMBL" id="OAV88639.1"/>
    </source>
</evidence>
<evidence type="ECO:0000313" key="4">
    <source>
        <dbReference type="Proteomes" id="UP000005240"/>
    </source>
</evidence>
<feature type="compositionally biased region" description="Polar residues" evidence="1">
    <location>
        <begin position="1"/>
        <end position="14"/>
    </location>
</feature>
<feature type="compositionally biased region" description="Polar residues" evidence="1">
    <location>
        <begin position="540"/>
        <end position="555"/>
    </location>
</feature>
<dbReference type="EnsemblFungi" id="PTTG_28965-t43_1">
    <property type="protein sequence ID" value="PTTG_28965-t43_1-p1"/>
    <property type="gene ID" value="PTTG_28965"/>
</dbReference>
<protein>
    <submittedName>
        <fullName evidence="2 3">Uncharacterized protein</fullName>
    </submittedName>
</protein>
<feature type="region of interest" description="Disordered" evidence="1">
    <location>
        <begin position="512"/>
        <end position="555"/>
    </location>
</feature>
<feature type="region of interest" description="Disordered" evidence="1">
    <location>
        <begin position="440"/>
        <end position="463"/>
    </location>
</feature>
<feature type="compositionally biased region" description="Low complexity" evidence="1">
    <location>
        <begin position="152"/>
        <end position="165"/>
    </location>
</feature>
<accession>A0A180G835</accession>
<feature type="region of interest" description="Disordered" evidence="1">
    <location>
        <begin position="594"/>
        <end position="614"/>
    </location>
</feature>
<dbReference type="AlphaFoldDB" id="A0A180G835"/>
<gene>
    <name evidence="2" type="ORF">PTTG_28965</name>
</gene>
<feature type="compositionally biased region" description="Polar residues" evidence="1">
    <location>
        <begin position="514"/>
        <end position="523"/>
    </location>
</feature>
<feature type="compositionally biased region" description="Polar residues" evidence="1">
    <location>
        <begin position="395"/>
        <end position="406"/>
    </location>
</feature>
<reference evidence="2" key="2">
    <citation type="submission" date="2016-05" db="EMBL/GenBank/DDBJ databases">
        <title>Comparative analysis highlights variable genome content of wheat rusts and divergence of the mating loci.</title>
        <authorList>
            <person name="Cuomo C.A."/>
            <person name="Bakkeren G."/>
            <person name="Szabo L."/>
            <person name="Khalil H."/>
            <person name="Joly D."/>
            <person name="Goldberg J."/>
            <person name="Young S."/>
            <person name="Zeng Q."/>
            <person name="Fellers J."/>
        </authorList>
    </citation>
    <scope>NUCLEOTIDE SEQUENCE [LARGE SCALE GENOMIC DNA]</scope>
    <source>
        <strain evidence="2">1-1 BBBD Race 1</strain>
    </source>
</reference>
<reference evidence="2" key="1">
    <citation type="submission" date="2009-11" db="EMBL/GenBank/DDBJ databases">
        <authorList>
            <consortium name="The Broad Institute Genome Sequencing Platform"/>
            <person name="Ward D."/>
            <person name="Feldgarden M."/>
            <person name="Earl A."/>
            <person name="Young S.K."/>
            <person name="Zeng Q."/>
            <person name="Koehrsen M."/>
            <person name="Alvarado L."/>
            <person name="Berlin A."/>
            <person name="Bochicchio J."/>
            <person name="Borenstein D."/>
            <person name="Chapman S.B."/>
            <person name="Chen Z."/>
            <person name="Engels R."/>
            <person name="Freedman E."/>
            <person name="Gellesch M."/>
            <person name="Goldberg J."/>
            <person name="Griggs A."/>
            <person name="Gujja S."/>
            <person name="Heilman E."/>
            <person name="Heiman D."/>
            <person name="Hepburn T."/>
            <person name="Howarth C."/>
            <person name="Jen D."/>
            <person name="Larson L."/>
            <person name="Lewis B."/>
            <person name="Mehta T."/>
            <person name="Park D."/>
            <person name="Pearson M."/>
            <person name="Roberts A."/>
            <person name="Saif S."/>
            <person name="Shea T."/>
            <person name="Shenoy N."/>
            <person name="Sisk P."/>
            <person name="Stolte C."/>
            <person name="Sykes S."/>
            <person name="Thomson T."/>
            <person name="Walk T."/>
            <person name="White J."/>
            <person name="Yandava C."/>
            <person name="Izard J."/>
            <person name="Baranova O.V."/>
            <person name="Blanton J.M."/>
            <person name="Tanner A.C."/>
            <person name="Dewhirst F.E."/>
            <person name="Haas B."/>
            <person name="Nusbaum C."/>
            <person name="Birren B."/>
        </authorList>
    </citation>
    <scope>NUCLEOTIDE SEQUENCE [LARGE SCALE GENOMIC DNA]</scope>
    <source>
        <strain evidence="2">1-1 BBBD Race 1</strain>
    </source>
</reference>
<feature type="compositionally biased region" description="Low complexity" evidence="1">
    <location>
        <begin position="176"/>
        <end position="192"/>
    </location>
</feature>
<name>A0A180G835_PUCT1</name>